<reference evidence="10 11" key="1">
    <citation type="submission" date="2017-06" db="EMBL/GenBank/DDBJ databases">
        <title>A platform for efficient transgenesis in Macrostomum lignano, a flatworm model organism for stem cell research.</title>
        <authorList>
            <person name="Berezikov E."/>
        </authorList>
    </citation>
    <scope>NUCLEOTIDE SEQUENCE [LARGE SCALE GENOMIC DNA]</scope>
    <source>
        <strain evidence="10">DV1</strain>
        <tissue evidence="10">Whole organism</tissue>
    </source>
</reference>
<evidence type="ECO:0008006" key="12">
    <source>
        <dbReference type="Google" id="ProtNLM"/>
    </source>
</evidence>
<proteinExistence type="predicted"/>
<evidence type="ECO:0000259" key="9">
    <source>
        <dbReference type="PROSITE" id="PS51179"/>
    </source>
</evidence>
<dbReference type="SMART" id="SM00389">
    <property type="entry name" value="HOX"/>
    <property type="match status" value="1"/>
</dbReference>
<dbReference type="OrthoDB" id="10066259at2759"/>
<dbReference type="SUPFAM" id="SSF46689">
    <property type="entry name" value="Homeodomain-like"/>
    <property type="match status" value="1"/>
</dbReference>
<evidence type="ECO:0000259" key="8">
    <source>
        <dbReference type="PROSITE" id="PS50071"/>
    </source>
</evidence>
<dbReference type="InterPro" id="IPR010982">
    <property type="entry name" value="Lambda_DNA-bd_dom_sf"/>
</dbReference>
<dbReference type="STRING" id="282301.A0A267E577"/>
<dbReference type="PANTHER" id="PTHR11636">
    <property type="entry name" value="POU DOMAIN"/>
    <property type="match status" value="1"/>
</dbReference>
<dbReference type="PROSITE" id="PS50071">
    <property type="entry name" value="HOMEOBOX_2"/>
    <property type="match status" value="1"/>
</dbReference>
<dbReference type="Pfam" id="PF00157">
    <property type="entry name" value="Pou"/>
    <property type="match status" value="1"/>
</dbReference>
<dbReference type="SUPFAM" id="SSF47413">
    <property type="entry name" value="lambda repressor-like DNA-binding domains"/>
    <property type="match status" value="1"/>
</dbReference>
<sequence>QSIAVSSMLGKAALLLKQQQPTLLQSSALPQMPQPAGIGVSAPLRGSQSFLLPQPAGGPIAAIDAAHASGEQLLLVPTQLPLGARVASVPADLVARMIGSDQKRISVIVMPTGHLMLADAMALPAGLTGDADCAANAAAVAAAAAAVASRAGPPAPSESISLVRSSDQQPISLVKTEAELPASTGSHDEDCDEGELSLEELSRRPDLHRSVVDGVDLNEIGQFAREFKLRRLRLGLTQTQIGAALSAARGPAYSQSAISRFEKLDVTPRSAARIKQALQAWLVEAEESAALLPPDEVADGSVDATAAASLMGDDDEMKEADRTAATESTDAGSIDEDPAPAADAAEQPPPPPVQASGDCGSDGAACVGSGKRPRKRRTSFTPEALEALNSYFELNRHPSGAEVTQLARALRYSREVIRVWFCNRRQALRANTVKRLRPPVAVTSSAAAAAAVAAAAAAAVAASSSASSVSCTAAASATAPTSSPSPSDSPVNLCQHQAPAAALAALAVPQSSSPASVSSAPTTPPLRMANIV</sequence>
<comment type="caution">
    <text evidence="10">The sequence shown here is derived from an EMBL/GenBank/DDBJ whole genome shotgun (WGS) entry which is preliminary data.</text>
</comment>
<protein>
    <recommendedName>
        <fullName evidence="12">POU domain protein</fullName>
    </recommendedName>
</protein>
<dbReference type="CDD" id="cd00086">
    <property type="entry name" value="homeodomain"/>
    <property type="match status" value="1"/>
</dbReference>
<dbReference type="PROSITE" id="PS51179">
    <property type="entry name" value="POU_3"/>
    <property type="match status" value="1"/>
</dbReference>
<dbReference type="SMART" id="SM00352">
    <property type="entry name" value="POU"/>
    <property type="match status" value="1"/>
</dbReference>
<accession>A0A267E577</accession>
<feature type="domain" description="POU-specific" evidence="9">
    <location>
        <begin position="212"/>
        <end position="286"/>
    </location>
</feature>
<evidence type="ECO:0000256" key="7">
    <source>
        <dbReference type="SAM" id="MobiDB-lite"/>
    </source>
</evidence>
<dbReference type="InterPro" id="IPR001356">
    <property type="entry name" value="HD"/>
</dbReference>
<dbReference type="GO" id="GO:0000981">
    <property type="term" value="F:DNA-binding transcription factor activity, RNA polymerase II-specific"/>
    <property type="evidence" value="ECO:0007669"/>
    <property type="project" value="TreeGrafter"/>
</dbReference>
<dbReference type="Pfam" id="PF00046">
    <property type="entry name" value="Homeodomain"/>
    <property type="match status" value="1"/>
</dbReference>
<evidence type="ECO:0000256" key="6">
    <source>
        <dbReference type="RuleBase" id="RU000682"/>
    </source>
</evidence>
<evidence type="ECO:0000256" key="5">
    <source>
        <dbReference type="PROSITE-ProRule" id="PRU00108"/>
    </source>
</evidence>
<dbReference type="InterPro" id="IPR000327">
    <property type="entry name" value="POU_dom"/>
</dbReference>
<dbReference type="InterPro" id="IPR050255">
    <property type="entry name" value="POU_domain_TF"/>
</dbReference>
<dbReference type="Gene3D" id="1.10.260.40">
    <property type="entry name" value="lambda repressor-like DNA-binding domains"/>
    <property type="match status" value="1"/>
</dbReference>
<feature type="region of interest" description="Disordered" evidence="7">
    <location>
        <begin position="309"/>
        <end position="380"/>
    </location>
</feature>
<comment type="subcellular location">
    <subcellularLocation>
        <location evidence="1 5 6">Nucleus</location>
    </subcellularLocation>
</comment>
<dbReference type="InterPro" id="IPR009057">
    <property type="entry name" value="Homeodomain-like_sf"/>
</dbReference>
<dbReference type="PANTHER" id="PTHR11636:SF5">
    <property type="entry name" value="POU DOMAIN MOTIF 3, ISOFORM F"/>
    <property type="match status" value="1"/>
</dbReference>
<name>A0A267E577_9PLAT</name>
<dbReference type="GO" id="GO:0000978">
    <property type="term" value="F:RNA polymerase II cis-regulatory region sequence-specific DNA binding"/>
    <property type="evidence" value="ECO:0007669"/>
    <property type="project" value="TreeGrafter"/>
</dbReference>
<dbReference type="Proteomes" id="UP000215902">
    <property type="component" value="Unassembled WGS sequence"/>
</dbReference>
<dbReference type="PRINTS" id="PR00028">
    <property type="entry name" value="POUDOMAIN"/>
</dbReference>
<evidence type="ECO:0000256" key="3">
    <source>
        <dbReference type="ARBA" id="ARBA00023155"/>
    </source>
</evidence>
<feature type="region of interest" description="Disordered" evidence="7">
    <location>
        <begin position="513"/>
        <end position="532"/>
    </location>
</feature>
<evidence type="ECO:0000313" key="10">
    <source>
        <dbReference type="EMBL" id="PAA56047.1"/>
    </source>
</evidence>
<dbReference type="InterPro" id="IPR013847">
    <property type="entry name" value="POU"/>
</dbReference>
<dbReference type="EMBL" id="NIVC01002670">
    <property type="protein sequence ID" value="PAA56047.1"/>
    <property type="molecule type" value="Genomic_DNA"/>
</dbReference>
<evidence type="ECO:0000256" key="4">
    <source>
        <dbReference type="ARBA" id="ARBA00023242"/>
    </source>
</evidence>
<dbReference type="GO" id="GO:0005634">
    <property type="term" value="C:nucleus"/>
    <property type="evidence" value="ECO:0007669"/>
    <property type="project" value="UniProtKB-SubCell"/>
</dbReference>
<keyword evidence="11" id="KW-1185">Reference proteome</keyword>
<organism evidence="10 11">
    <name type="scientific">Macrostomum lignano</name>
    <dbReference type="NCBI Taxonomy" id="282301"/>
    <lineage>
        <taxon>Eukaryota</taxon>
        <taxon>Metazoa</taxon>
        <taxon>Spiralia</taxon>
        <taxon>Lophotrochozoa</taxon>
        <taxon>Platyhelminthes</taxon>
        <taxon>Rhabditophora</taxon>
        <taxon>Macrostomorpha</taxon>
        <taxon>Macrostomida</taxon>
        <taxon>Macrostomidae</taxon>
        <taxon>Macrostomum</taxon>
    </lineage>
</organism>
<dbReference type="Gene3D" id="1.10.10.60">
    <property type="entry name" value="Homeodomain-like"/>
    <property type="match status" value="1"/>
</dbReference>
<feature type="non-terminal residue" evidence="10">
    <location>
        <position position="1"/>
    </location>
</feature>
<dbReference type="AlphaFoldDB" id="A0A267E577"/>
<evidence type="ECO:0000256" key="2">
    <source>
        <dbReference type="ARBA" id="ARBA00023125"/>
    </source>
</evidence>
<keyword evidence="4 5" id="KW-0539">Nucleus</keyword>
<keyword evidence="3 5" id="KW-0371">Homeobox</keyword>
<feature type="domain" description="Homeobox" evidence="8">
    <location>
        <begin position="371"/>
        <end position="431"/>
    </location>
</feature>
<feature type="DNA-binding region" description="Homeobox" evidence="5">
    <location>
        <begin position="373"/>
        <end position="432"/>
    </location>
</feature>
<gene>
    <name evidence="10" type="ORF">BOX15_Mlig006637g2</name>
</gene>
<evidence type="ECO:0000313" key="11">
    <source>
        <dbReference type="Proteomes" id="UP000215902"/>
    </source>
</evidence>
<evidence type="ECO:0000256" key="1">
    <source>
        <dbReference type="ARBA" id="ARBA00004123"/>
    </source>
</evidence>
<keyword evidence="2 5" id="KW-0238">DNA-binding</keyword>